<dbReference type="InterPro" id="IPR051540">
    <property type="entry name" value="S-2-haloacid_dehalogenase"/>
</dbReference>
<dbReference type="SFLD" id="SFLDS00003">
    <property type="entry name" value="Haloacid_Dehalogenase"/>
    <property type="match status" value="1"/>
</dbReference>
<dbReference type="SFLD" id="SFLDG01129">
    <property type="entry name" value="C1.5:_HAD__Beta-PGM__Phosphata"/>
    <property type="match status" value="1"/>
</dbReference>
<dbReference type="Gene3D" id="3.40.50.1000">
    <property type="entry name" value="HAD superfamily/HAD-like"/>
    <property type="match status" value="1"/>
</dbReference>
<gene>
    <name evidence="2" type="ORF">S2091_0738</name>
</gene>
<evidence type="ECO:0000313" key="2">
    <source>
        <dbReference type="EMBL" id="PRC94735.1"/>
    </source>
</evidence>
<name>A0A2S9H424_9BURK</name>
<comment type="caution">
    <text evidence="2">The sequence shown here is derived from an EMBL/GenBank/DDBJ whole genome shotgun (WGS) entry which is preliminary data.</text>
</comment>
<dbReference type="InterPro" id="IPR036412">
    <property type="entry name" value="HAD-like_sf"/>
</dbReference>
<dbReference type="RefSeq" id="WP_341476984.1">
    <property type="nucleotide sequence ID" value="NZ_PUGF01000002.1"/>
</dbReference>
<sequence>MAISVVVFDAFGTLVQIGERRSPYRKLMQWMRANGRRPQTSDAGRIMSQPGGLADVANLFDLSPPVDLLAAWEAELHAELATVKLFPDSLPTIARLRNAGYRIGLCSNLAAPYGTPVKALLPSLDAYAWSYEAGAVKPEPGIYRYLLDRLGCAASDVLFIGDTPAADLDGPLTFGMSARLIDRKAGQTLDKVLDDM</sequence>
<dbReference type="Pfam" id="PF00702">
    <property type="entry name" value="Hydrolase"/>
    <property type="match status" value="1"/>
</dbReference>
<dbReference type="SUPFAM" id="SSF56784">
    <property type="entry name" value="HAD-like"/>
    <property type="match status" value="1"/>
</dbReference>
<organism evidence="2 3">
    <name type="scientific">Solimicrobium silvestre</name>
    <dbReference type="NCBI Taxonomy" id="2099400"/>
    <lineage>
        <taxon>Bacteria</taxon>
        <taxon>Pseudomonadati</taxon>
        <taxon>Pseudomonadota</taxon>
        <taxon>Betaproteobacteria</taxon>
        <taxon>Burkholderiales</taxon>
        <taxon>Oxalobacteraceae</taxon>
        <taxon>Solimicrobium</taxon>
    </lineage>
</organism>
<evidence type="ECO:0000313" key="3">
    <source>
        <dbReference type="Proteomes" id="UP000237839"/>
    </source>
</evidence>
<keyword evidence="3" id="KW-1185">Reference proteome</keyword>
<keyword evidence="1 2" id="KW-0378">Hydrolase</keyword>
<dbReference type="InterPro" id="IPR023214">
    <property type="entry name" value="HAD_sf"/>
</dbReference>
<reference evidence="2 3" key="1">
    <citation type="submission" date="2018-02" db="EMBL/GenBank/DDBJ databases">
        <title>Solimicrobium silvestre gen. nov., sp. nov., isolated from alpine forest soil.</title>
        <authorList>
            <person name="Margesin R."/>
            <person name="Albuquerque L."/>
            <person name="Zhang D.-C."/>
            <person name="Froufe H.J.C."/>
            <person name="Severino R."/>
            <person name="Roxo I."/>
            <person name="Egas C."/>
            <person name="Da Costa M.S."/>
        </authorList>
    </citation>
    <scope>NUCLEOTIDE SEQUENCE [LARGE SCALE GENOMIC DNA]</scope>
    <source>
        <strain evidence="2 3">S20-91</strain>
    </source>
</reference>
<dbReference type="GO" id="GO:0016787">
    <property type="term" value="F:hydrolase activity"/>
    <property type="evidence" value="ECO:0007669"/>
    <property type="project" value="UniProtKB-KW"/>
</dbReference>
<dbReference type="InterPro" id="IPR006439">
    <property type="entry name" value="HAD-SF_hydro_IA"/>
</dbReference>
<dbReference type="AlphaFoldDB" id="A0A2S9H424"/>
<dbReference type="PANTHER" id="PTHR43316">
    <property type="entry name" value="HYDROLASE, HALOACID DELAHOGENASE-RELATED"/>
    <property type="match status" value="1"/>
</dbReference>
<dbReference type="EMBL" id="PUGF01000002">
    <property type="protein sequence ID" value="PRC94735.1"/>
    <property type="molecule type" value="Genomic_DNA"/>
</dbReference>
<dbReference type="Proteomes" id="UP000237839">
    <property type="component" value="Unassembled WGS sequence"/>
</dbReference>
<protein>
    <submittedName>
        <fullName evidence="2">HAD-SF-IA-v1: HAD hydrolase, family IA, variant 1</fullName>
    </submittedName>
</protein>
<accession>A0A2S9H424</accession>
<proteinExistence type="predicted"/>
<evidence type="ECO:0000256" key="1">
    <source>
        <dbReference type="ARBA" id="ARBA00022801"/>
    </source>
</evidence>
<dbReference type="NCBIfam" id="TIGR01549">
    <property type="entry name" value="HAD-SF-IA-v1"/>
    <property type="match status" value="1"/>
</dbReference>